<evidence type="ECO:0000313" key="3">
    <source>
        <dbReference type="Proteomes" id="UP000253977"/>
    </source>
</evidence>
<dbReference type="Proteomes" id="UP000253977">
    <property type="component" value="Unassembled WGS sequence"/>
</dbReference>
<comment type="caution">
    <text evidence="2">The sequence shown here is derived from an EMBL/GenBank/DDBJ whole genome shotgun (WGS) entry which is preliminary data.</text>
</comment>
<evidence type="ECO:0000259" key="1">
    <source>
        <dbReference type="Pfam" id="PF05099"/>
    </source>
</evidence>
<dbReference type="InterPro" id="IPR007791">
    <property type="entry name" value="DjlA_N"/>
</dbReference>
<dbReference type="CDD" id="cd07313">
    <property type="entry name" value="terB_like_2"/>
    <property type="match status" value="1"/>
</dbReference>
<gene>
    <name evidence="2" type="ORF">DU478_18050</name>
</gene>
<keyword evidence="3" id="KW-1185">Reference proteome</keyword>
<name>A0A369THZ2_9RHOB</name>
<organism evidence="2 3">
    <name type="scientific">Thalassococcus profundi</name>
    <dbReference type="NCBI Taxonomy" id="2282382"/>
    <lineage>
        <taxon>Bacteria</taxon>
        <taxon>Pseudomonadati</taxon>
        <taxon>Pseudomonadota</taxon>
        <taxon>Alphaproteobacteria</taxon>
        <taxon>Rhodobacterales</taxon>
        <taxon>Roseobacteraceae</taxon>
        <taxon>Thalassococcus</taxon>
    </lineage>
</organism>
<feature type="domain" description="Co-chaperone DjlA N-terminal" evidence="1">
    <location>
        <begin position="26"/>
        <end position="141"/>
    </location>
</feature>
<dbReference type="EMBL" id="QPMK01000017">
    <property type="protein sequence ID" value="RDD64850.1"/>
    <property type="molecule type" value="Genomic_DNA"/>
</dbReference>
<dbReference type="InterPro" id="IPR029024">
    <property type="entry name" value="TerB-like"/>
</dbReference>
<dbReference type="SUPFAM" id="SSF158682">
    <property type="entry name" value="TerB-like"/>
    <property type="match status" value="1"/>
</dbReference>
<accession>A0A369THZ2</accession>
<sequence length="148" mass="16843">MFERLMARLHRDTPPKEPLATPDARMALGILLVRLAMVDRAYLFEEVEEIDRVLARAFDLRPLEAAKMRARCEDTARRLPKDVDLAQIVHDSVDYAHRLDAVAALWSVALSDHMTDDREAEMIHLIETRLGVSRADSDAARRAAEAKR</sequence>
<dbReference type="AlphaFoldDB" id="A0A369THZ2"/>
<dbReference type="RefSeq" id="WP_114512365.1">
    <property type="nucleotide sequence ID" value="NZ_QPMK01000017.1"/>
</dbReference>
<protein>
    <recommendedName>
        <fullName evidence="1">Co-chaperone DjlA N-terminal domain-containing protein</fullName>
    </recommendedName>
</protein>
<reference evidence="2 3" key="1">
    <citation type="submission" date="2018-07" db="EMBL/GenBank/DDBJ databases">
        <title>Thalassococcus profundi sp. nov., a marine bacterium isolated from deep seawater of Okinawa Trough.</title>
        <authorList>
            <person name="Yu M."/>
        </authorList>
    </citation>
    <scope>NUCLEOTIDE SEQUENCE [LARGE SCALE GENOMIC DNA]</scope>
    <source>
        <strain evidence="2 3">WRAS1</strain>
    </source>
</reference>
<dbReference type="OrthoDB" id="5402150at2"/>
<dbReference type="Pfam" id="PF05099">
    <property type="entry name" value="TerB"/>
    <property type="match status" value="1"/>
</dbReference>
<dbReference type="Gene3D" id="1.10.3680.10">
    <property type="entry name" value="TerB-like"/>
    <property type="match status" value="1"/>
</dbReference>
<evidence type="ECO:0000313" key="2">
    <source>
        <dbReference type="EMBL" id="RDD64850.1"/>
    </source>
</evidence>
<proteinExistence type="predicted"/>